<dbReference type="PRINTS" id="PR00032">
    <property type="entry name" value="HTHARAC"/>
</dbReference>
<dbReference type="InterPro" id="IPR018062">
    <property type="entry name" value="HTH_AraC-typ_CS"/>
</dbReference>
<dbReference type="SUPFAM" id="SSF46689">
    <property type="entry name" value="Homeodomain-like"/>
    <property type="match status" value="2"/>
</dbReference>
<dbReference type="SUPFAM" id="SSF52317">
    <property type="entry name" value="Class I glutamine amidotransferase-like"/>
    <property type="match status" value="1"/>
</dbReference>
<evidence type="ECO:0000313" key="4">
    <source>
        <dbReference type="EMBL" id="ATE47316.1"/>
    </source>
</evidence>
<dbReference type="PANTHER" id="PTHR43280:SF28">
    <property type="entry name" value="HTH-TYPE TRANSCRIPTIONAL ACTIVATOR RHAS"/>
    <property type="match status" value="1"/>
</dbReference>
<organism evidence="4">
    <name type="scientific">Pseudomonas aeruginosa</name>
    <dbReference type="NCBI Taxonomy" id="287"/>
    <lineage>
        <taxon>Bacteria</taxon>
        <taxon>Pseudomonadati</taxon>
        <taxon>Pseudomonadota</taxon>
        <taxon>Gammaproteobacteria</taxon>
        <taxon>Pseudomonadales</taxon>
        <taxon>Pseudomonadaceae</taxon>
        <taxon>Pseudomonas</taxon>
    </lineage>
</organism>
<dbReference type="InterPro" id="IPR009057">
    <property type="entry name" value="Homeodomain-like_sf"/>
</dbReference>
<dbReference type="Gene3D" id="1.10.10.60">
    <property type="entry name" value="Homeodomain-like"/>
    <property type="match status" value="1"/>
</dbReference>
<dbReference type="RefSeq" id="WP_023435248.1">
    <property type="nucleotide sequence ID" value="NZ_JAFCHG010000001.1"/>
</dbReference>
<reference evidence="4" key="1">
    <citation type="journal article" date="2017" name="Antimicrob. Agents Chemother.">
        <title>Characterization of carbapenemase-producing Pseudomonas aeruginosa isolated in Czech hospitals, during 2015.</title>
        <authorList>
            <person name="Papagiannitsis C.C."/>
            <person name="Hrabak J."/>
        </authorList>
    </citation>
    <scope>NUCLEOTIDE SEQUENCE</scope>
    <source>
        <strain evidence="4">29652cz</strain>
    </source>
</reference>
<dbReference type="PANTHER" id="PTHR43280">
    <property type="entry name" value="ARAC-FAMILY TRANSCRIPTIONAL REGULATOR"/>
    <property type="match status" value="1"/>
</dbReference>
<evidence type="ECO:0000256" key="3">
    <source>
        <dbReference type="ARBA" id="ARBA00023163"/>
    </source>
</evidence>
<evidence type="ECO:0000256" key="2">
    <source>
        <dbReference type="ARBA" id="ARBA00023125"/>
    </source>
</evidence>
<dbReference type="EMBL" id="KY860570">
    <property type="protein sequence ID" value="ATE47316.1"/>
    <property type="molecule type" value="Genomic_DNA"/>
</dbReference>
<dbReference type="InterPro" id="IPR020449">
    <property type="entry name" value="Tscrpt_reg_AraC-type_HTH"/>
</dbReference>
<dbReference type="SMART" id="SM00342">
    <property type="entry name" value="HTH_ARAC"/>
    <property type="match status" value="1"/>
</dbReference>
<dbReference type="InterPro" id="IPR018060">
    <property type="entry name" value="HTH_AraC"/>
</dbReference>
<protein>
    <submittedName>
        <fullName evidence="4">Transcriptional regulator</fullName>
    </submittedName>
</protein>
<keyword evidence="1" id="KW-0805">Transcription regulation</keyword>
<dbReference type="AlphaFoldDB" id="A0A290YN06"/>
<dbReference type="Pfam" id="PF01965">
    <property type="entry name" value="DJ-1_PfpI"/>
    <property type="match status" value="1"/>
</dbReference>
<dbReference type="PROSITE" id="PS00041">
    <property type="entry name" value="HTH_ARAC_FAMILY_1"/>
    <property type="match status" value="1"/>
</dbReference>
<dbReference type="PROSITE" id="PS01124">
    <property type="entry name" value="HTH_ARAC_FAMILY_2"/>
    <property type="match status" value="1"/>
</dbReference>
<dbReference type="GO" id="GO:0043565">
    <property type="term" value="F:sequence-specific DNA binding"/>
    <property type="evidence" value="ECO:0007669"/>
    <property type="project" value="InterPro"/>
</dbReference>
<sequence length="325" mass="35546">MEIMKKVAILAYDGCWAMNLFAVTDFFRVVALLEQHLGLAPGYAVEVLSGDGAEVRAASGHRVQADGAIDAAQCYELVVIPAIEGVRLGAGFSPDARLVAWLAAQHRAGARVLALTTGVCFVAAAGLAEGLLMATHWAYVRQLKKRYPGGQFVAHQSCLQASAIWSTGSLNGAYDALLEMLAQDRSDQFSQLCATHLLVAAPERLNPILPGYRNHCDAAILKVQDWIESHYAEAITIERMGREAGLAERTLKRRFQQATRLSPNLYVQKVRIDKAKKLLLASGLSVKAIAYEVGYENVSFFVRLFRTQVGQTPAQWRKCEDVIAS</sequence>
<dbReference type="GO" id="GO:0003700">
    <property type="term" value="F:DNA-binding transcription factor activity"/>
    <property type="evidence" value="ECO:0007669"/>
    <property type="project" value="InterPro"/>
</dbReference>
<keyword evidence="2" id="KW-0238">DNA-binding</keyword>
<proteinExistence type="predicted"/>
<accession>A0A290YN06</accession>
<dbReference type="Gene3D" id="3.40.50.880">
    <property type="match status" value="1"/>
</dbReference>
<dbReference type="InterPro" id="IPR029062">
    <property type="entry name" value="Class_I_gatase-like"/>
</dbReference>
<dbReference type="InterPro" id="IPR002818">
    <property type="entry name" value="DJ-1/PfpI"/>
</dbReference>
<name>A0A290YN06_PSEAI</name>
<evidence type="ECO:0000256" key="1">
    <source>
        <dbReference type="ARBA" id="ARBA00023015"/>
    </source>
</evidence>
<keyword evidence="3" id="KW-0804">Transcription</keyword>
<dbReference type="Pfam" id="PF12833">
    <property type="entry name" value="HTH_18"/>
    <property type="match status" value="1"/>
</dbReference>
<dbReference type="GO" id="GO:0009893">
    <property type="term" value="P:positive regulation of metabolic process"/>
    <property type="evidence" value="ECO:0007669"/>
    <property type="project" value="UniProtKB-ARBA"/>
</dbReference>